<organism evidence="2 3">
    <name type="scientific">Mycolicibacterium septicum DSM 44393</name>
    <dbReference type="NCBI Taxonomy" id="1341646"/>
    <lineage>
        <taxon>Bacteria</taxon>
        <taxon>Bacillati</taxon>
        <taxon>Actinomycetota</taxon>
        <taxon>Actinomycetes</taxon>
        <taxon>Mycobacteriales</taxon>
        <taxon>Mycobacteriaceae</taxon>
        <taxon>Mycolicibacterium</taxon>
    </lineage>
</organism>
<dbReference type="RefSeq" id="WP_131814161.1">
    <property type="nucleotide sequence ID" value="NZ_HG322954.1"/>
</dbReference>
<evidence type="ECO:0000313" key="3">
    <source>
        <dbReference type="Proteomes" id="UP000518188"/>
    </source>
</evidence>
<evidence type="ECO:0000313" key="2">
    <source>
        <dbReference type="EMBL" id="NKZ15711.1"/>
    </source>
</evidence>
<sequence length="135" mass="13519">MTFAVCGSSPTPNAPEGNGAGYRTEEEPLTMGHGMFSNTVMVTVSHGGLGSSGSWSVTIDGKEIVGGDADLSAVQGALWNVPTSGGTVTVDGVGTVEVPHQAAGRLASITMADLAMVPGGDTVTLRVGDGDRLET</sequence>
<evidence type="ECO:0000256" key="1">
    <source>
        <dbReference type="SAM" id="MobiDB-lite"/>
    </source>
</evidence>
<dbReference type="EMBL" id="JAAXPJ010000025">
    <property type="protein sequence ID" value="NKZ15711.1"/>
    <property type="molecule type" value="Genomic_DNA"/>
</dbReference>
<reference evidence="2 3" key="1">
    <citation type="submission" date="2020-04" db="EMBL/GenBank/DDBJ databases">
        <title>MicrobeNet Type strains.</title>
        <authorList>
            <person name="Nicholson A.C."/>
        </authorList>
    </citation>
    <scope>NUCLEOTIDE SEQUENCE [LARGE SCALE GENOMIC DNA]</scope>
    <source>
        <strain evidence="2 3">ATCC 700731</strain>
    </source>
</reference>
<comment type="caution">
    <text evidence="2">The sequence shown here is derived from an EMBL/GenBank/DDBJ whole genome shotgun (WGS) entry which is preliminary data.</text>
</comment>
<name>A0A7X6S0J0_9MYCO</name>
<proteinExistence type="predicted"/>
<accession>A0A7X6S0J0</accession>
<dbReference type="Proteomes" id="UP000518188">
    <property type="component" value="Unassembled WGS sequence"/>
</dbReference>
<feature type="region of interest" description="Disordered" evidence="1">
    <location>
        <begin position="1"/>
        <end position="26"/>
    </location>
</feature>
<protein>
    <submittedName>
        <fullName evidence="2">Uncharacterized protein</fullName>
    </submittedName>
</protein>
<dbReference type="AlphaFoldDB" id="A0A7X6S0J0"/>
<gene>
    <name evidence="2" type="ORF">HGA11_32555</name>
</gene>